<keyword evidence="2" id="KW-0479">Metal-binding</keyword>
<evidence type="ECO:0000259" key="6">
    <source>
        <dbReference type="PROSITE" id="PS50249"/>
    </source>
</evidence>
<dbReference type="PANTHER" id="PTHR30471:SF3">
    <property type="entry name" value="UPF0758 PROTEIN YEES-RELATED"/>
    <property type="match status" value="1"/>
</dbReference>
<protein>
    <submittedName>
        <fullName evidence="7">Contains a helix-hairpin-helix DNA-binding motif (RadC) (PDB:2QLC) (PUBMED:9695921)</fullName>
    </submittedName>
</protein>
<evidence type="ECO:0000313" key="7">
    <source>
        <dbReference type="EMBL" id="CAI3926600.1"/>
    </source>
</evidence>
<sequence>MCEQKNESFYIKIEHRIKSKEKHVLSDKKLLEYLSQWINLNKNITDWQSLTLSRFGSFPAILTASKDELQKGLNLSEKDSANIKLCYEISLRLLKARIYNCNILENKIFLTDYLIAHLSRKQTEDFLIYFLDEEGQIIQETLQGNGTVNATSLYIREVTRSALKCNAHSLILVHNHPSGVAAPSGSDEKLTEMVTYALKVINVQVVDHLIIGNGCFFSFAENNLVIPSNISRLK</sequence>
<dbReference type="PROSITE" id="PS01302">
    <property type="entry name" value="UPF0758"/>
    <property type="match status" value="1"/>
</dbReference>
<dbReference type="EMBL" id="CAMXCH010000001">
    <property type="protein sequence ID" value="CAI3926600.1"/>
    <property type="molecule type" value="Genomic_DNA"/>
</dbReference>
<dbReference type="Proteomes" id="UP001154272">
    <property type="component" value="Unassembled WGS sequence"/>
</dbReference>
<keyword evidence="5" id="KW-0482">Metalloprotease</keyword>
<keyword evidence="1" id="KW-0645">Protease</keyword>
<dbReference type="InterPro" id="IPR037518">
    <property type="entry name" value="MPN"/>
</dbReference>
<evidence type="ECO:0000256" key="5">
    <source>
        <dbReference type="ARBA" id="ARBA00023049"/>
    </source>
</evidence>
<dbReference type="InterPro" id="IPR001405">
    <property type="entry name" value="UPF0758"/>
</dbReference>
<feature type="domain" description="MPN" evidence="6">
    <location>
        <begin position="103"/>
        <end position="225"/>
    </location>
</feature>
<keyword evidence="7" id="KW-0238">DNA-binding</keyword>
<accession>A0ABM9HJ21</accession>
<gene>
    <name evidence="7" type="ORF">R83534S58_LOCUS267</name>
</gene>
<evidence type="ECO:0000313" key="8">
    <source>
        <dbReference type="Proteomes" id="UP001154272"/>
    </source>
</evidence>
<dbReference type="Gene3D" id="3.40.140.10">
    <property type="entry name" value="Cytidine Deaminase, domain 2"/>
    <property type="match status" value="1"/>
</dbReference>
<dbReference type="Pfam" id="PF04002">
    <property type="entry name" value="RadC"/>
    <property type="match status" value="1"/>
</dbReference>
<keyword evidence="3" id="KW-0378">Hydrolase</keyword>
<dbReference type="CDD" id="cd08071">
    <property type="entry name" value="MPN_DUF2466"/>
    <property type="match status" value="1"/>
</dbReference>
<reference evidence="7" key="1">
    <citation type="submission" date="2022-10" db="EMBL/GenBank/DDBJ databases">
        <authorList>
            <person name="Botero Cardona J."/>
        </authorList>
    </citation>
    <scope>NUCLEOTIDE SEQUENCE</scope>
    <source>
        <strain evidence="7">R-83534</strain>
    </source>
</reference>
<dbReference type="PROSITE" id="PS50249">
    <property type="entry name" value="MPN"/>
    <property type="match status" value="1"/>
</dbReference>
<dbReference type="InterPro" id="IPR025657">
    <property type="entry name" value="RadC_JAB"/>
</dbReference>
<evidence type="ECO:0000256" key="2">
    <source>
        <dbReference type="ARBA" id="ARBA00022723"/>
    </source>
</evidence>
<comment type="caution">
    <text evidence="7">The sequence shown here is derived from an EMBL/GenBank/DDBJ whole genome shotgun (WGS) entry which is preliminary data.</text>
</comment>
<dbReference type="PANTHER" id="PTHR30471">
    <property type="entry name" value="DNA REPAIR PROTEIN RADC"/>
    <property type="match status" value="1"/>
</dbReference>
<dbReference type="InterPro" id="IPR020891">
    <property type="entry name" value="UPF0758_CS"/>
</dbReference>
<organism evidence="7 8">
    <name type="scientific">Commensalibacter papalotli</name>
    <name type="common">ex Botero et al. 2024</name>
    <dbReference type="NCBI Taxonomy" id="2972766"/>
    <lineage>
        <taxon>Bacteria</taxon>
        <taxon>Pseudomonadati</taxon>
        <taxon>Pseudomonadota</taxon>
        <taxon>Alphaproteobacteria</taxon>
        <taxon>Acetobacterales</taxon>
        <taxon>Acetobacteraceae</taxon>
    </lineage>
</organism>
<name>A0ABM9HJ21_9PROT</name>
<proteinExistence type="predicted"/>
<dbReference type="GO" id="GO:0003677">
    <property type="term" value="F:DNA binding"/>
    <property type="evidence" value="ECO:0007669"/>
    <property type="project" value="UniProtKB-KW"/>
</dbReference>
<keyword evidence="8" id="KW-1185">Reference proteome</keyword>
<evidence type="ECO:0000256" key="3">
    <source>
        <dbReference type="ARBA" id="ARBA00022801"/>
    </source>
</evidence>
<keyword evidence="4" id="KW-0862">Zinc</keyword>
<evidence type="ECO:0000256" key="1">
    <source>
        <dbReference type="ARBA" id="ARBA00022670"/>
    </source>
</evidence>
<evidence type="ECO:0000256" key="4">
    <source>
        <dbReference type="ARBA" id="ARBA00022833"/>
    </source>
</evidence>